<keyword evidence="14" id="KW-0456">Lyase</keyword>
<reference evidence="18 19" key="1">
    <citation type="submission" date="2019-11" db="EMBL/GenBank/DDBJ databases">
        <title>First report of rice panicle blight caused by Xanthomonas sp. in Iran.</title>
        <authorList>
            <person name="Mirghasempour S.A."/>
            <person name="Huang S."/>
            <person name="Brady C.L."/>
            <person name="Studholme D.J."/>
        </authorList>
    </citation>
    <scope>NUCLEOTIDE SEQUENCE [LARGE SCALE GENOMIC DNA]</scope>
    <source>
        <strain evidence="16 19">ASD011</strain>
        <strain evidence="18">SAM114</strain>
    </source>
</reference>
<evidence type="ECO:0000256" key="8">
    <source>
        <dbReference type="ARBA" id="ARBA00022968"/>
    </source>
</evidence>
<comment type="subcellular location">
    <subcellularLocation>
        <location evidence="2">Golgi apparatus</location>
        <location evidence="2">Golgi stack membrane</location>
        <topology evidence="2">Single-pass type II membrane protein</topology>
    </subcellularLocation>
</comment>
<evidence type="ECO:0000256" key="9">
    <source>
        <dbReference type="ARBA" id="ARBA00022989"/>
    </source>
</evidence>
<evidence type="ECO:0000313" key="16">
    <source>
        <dbReference type="EMBL" id="MRG99603.1"/>
    </source>
</evidence>
<dbReference type="InterPro" id="IPR036291">
    <property type="entry name" value="NAD(P)-bd_dom_sf"/>
</dbReference>
<evidence type="ECO:0000256" key="6">
    <source>
        <dbReference type="ARBA" id="ARBA00022692"/>
    </source>
</evidence>
<evidence type="ECO:0000256" key="12">
    <source>
        <dbReference type="ARBA" id="ARBA00023136"/>
    </source>
</evidence>
<keyword evidence="18" id="KW-1185">Reference proteome</keyword>
<evidence type="ECO:0000256" key="4">
    <source>
        <dbReference type="ARBA" id="ARBA00007505"/>
    </source>
</evidence>
<dbReference type="InterPro" id="IPR016040">
    <property type="entry name" value="NAD(P)-bd_dom"/>
</dbReference>
<dbReference type="EMBL" id="WJPN01000003">
    <property type="protein sequence ID" value="MRG99603.1"/>
    <property type="molecule type" value="Genomic_DNA"/>
</dbReference>
<dbReference type="EMBL" id="WJPM01000003">
    <property type="protein sequence ID" value="MRH73935.1"/>
    <property type="molecule type" value="Genomic_DNA"/>
</dbReference>
<dbReference type="GO" id="GO:0070403">
    <property type="term" value="F:NAD+ binding"/>
    <property type="evidence" value="ECO:0007669"/>
    <property type="project" value="InterPro"/>
</dbReference>
<evidence type="ECO:0000256" key="13">
    <source>
        <dbReference type="ARBA" id="ARBA00023180"/>
    </source>
</evidence>
<evidence type="ECO:0000256" key="1">
    <source>
        <dbReference type="ARBA" id="ARBA00001911"/>
    </source>
</evidence>
<evidence type="ECO:0000256" key="10">
    <source>
        <dbReference type="ARBA" id="ARBA00023027"/>
    </source>
</evidence>
<comment type="similarity">
    <text evidence="4">Belongs to the NAD(P)-dependent epimerase/dehydratase family. UDP-glucuronic acid decarboxylase subfamily.</text>
</comment>
<evidence type="ECO:0000256" key="2">
    <source>
        <dbReference type="ARBA" id="ARBA00004447"/>
    </source>
</evidence>
<comment type="pathway">
    <text evidence="3">Nucleotide-sugar biosynthesis; UDP-alpha-D-xylose biosynthesis; UDP-alpha-D-xylose from UDP-alpha-D-glucuronate: step 1/1.</text>
</comment>
<evidence type="ECO:0000313" key="19">
    <source>
        <dbReference type="Proteomes" id="UP000439314"/>
    </source>
</evidence>
<keyword evidence="6" id="KW-0812">Transmembrane</keyword>
<dbReference type="InterPro" id="IPR044516">
    <property type="entry name" value="UXS-like"/>
</dbReference>
<accession>A0A6N7Q5N0</accession>
<dbReference type="GO" id="GO:0048040">
    <property type="term" value="F:UDP-glucuronate decarboxylase activity"/>
    <property type="evidence" value="ECO:0007669"/>
    <property type="project" value="UniProtKB-EC"/>
</dbReference>
<dbReference type="PANTHER" id="PTHR43078">
    <property type="entry name" value="UDP-GLUCURONIC ACID DECARBOXYLASE-RELATED"/>
    <property type="match status" value="1"/>
</dbReference>
<evidence type="ECO:0000256" key="11">
    <source>
        <dbReference type="ARBA" id="ARBA00023034"/>
    </source>
</evidence>
<dbReference type="SUPFAM" id="SSF51735">
    <property type="entry name" value="NAD(P)-binding Rossmann-fold domains"/>
    <property type="match status" value="1"/>
</dbReference>
<evidence type="ECO:0000256" key="3">
    <source>
        <dbReference type="ARBA" id="ARBA00005100"/>
    </source>
</evidence>
<evidence type="ECO:0000313" key="18">
    <source>
        <dbReference type="Proteomes" id="UP000437931"/>
    </source>
</evidence>
<keyword evidence="8" id="KW-0735">Signal-anchor</keyword>
<dbReference type="EC" id="4.1.1.35" evidence="5"/>
<evidence type="ECO:0000256" key="7">
    <source>
        <dbReference type="ARBA" id="ARBA00022793"/>
    </source>
</evidence>
<sequence length="345" mass="38088">MTPGLCEESMMDGAIPSPTTQAPPRALVAGGAGFVGAHLCERLLDDGYDVTVLDNLLTGSLDNIAHLLARPRFRFVAHDVVQPYQAKVDWVFNLACCASPVHYQARPLHTLQTCLEGAINLLEVARSNGATIFQASTSEVYGEPEVHPQREDYRGAVSPIGPRACYDEGKRCAEAAFFDYHRLYATDIKVGRIFNTYGPRMRNDDGRVVSNLIVQALRGQPLTLYGDGSQTRSFCYVSDLVEGIVQLMRSPRGWTGPVNLGNPHEITVAELAQRILALTGSSSRIVRRPIPKDDPTRRCPDIGLARRELGWEPRVALDEGLRSTIAWFQAHLHDIPDLEVERDCA</sequence>
<name>A0A6N7Q5N0_9XANT</name>
<dbReference type="Proteomes" id="UP000439314">
    <property type="component" value="Unassembled WGS sequence"/>
</dbReference>
<dbReference type="GO" id="GO:0042732">
    <property type="term" value="P:D-xylose metabolic process"/>
    <property type="evidence" value="ECO:0007669"/>
    <property type="project" value="InterPro"/>
</dbReference>
<dbReference type="GO" id="GO:0005737">
    <property type="term" value="C:cytoplasm"/>
    <property type="evidence" value="ECO:0007669"/>
    <property type="project" value="TreeGrafter"/>
</dbReference>
<evidence type="ECO:0000313" key="17">
    <source>
        <dbReference type="EMBL" id="MRH73935.1"/>
    </source>
</evidence>
<protein>
    <recommendedName>
        <fullName evidence="5">UDP-glucuronate decarboxylase</fullName>
        <ecNumber evidence="5">4.1.1.35</ecNumber>
    </recommendedName>
</protein>
<gene>
    <name evidence="16" type="ORF">GIY21_04765</name>
    <name evidence="17" type="ORF">GIY22_04755</name>
</gene>
<dbReference type="Gene3D" id="3.40.50.720">
    <property type="entry name" value="NAD(P)-binding Rossmann-like Domain"/>
    <property type="match status" value="1"/>
</dbReference>
<evidence type="ECO:0000259" key="15">
    <source>
        <dbReference type="Pfam" id="PF16363"/>
    </source>
</evidence>
<keyword evidence="13" id="KW-0325">Glycoprotein</keyword>
<dbReference type="Pfam" id="PF16363">
    <property type="entry name" value="GDP_Man_Dehyd"/>
    <property type="match status" value="1"/>
</dbReference>
<evidence type="ECO:0000256" key="5">
    <source>
        <dbReference type="ARBA" id="ARBA00012290"/>
    </source>
</evidence>
<dbReference type="AlphaFoldDB" id="A0A6N7Q5N0"/>
<keyword evidence="9" id="KW-1133">Transmembrane helix</keyword>
<dbReference type="GO" id="GO:0033320">
    <property type="term" value="P:UDP-D-xylose biosynthetic process"/>
    <property type="evidence" value="ECO:0007669"/>
    <property type="project" value="UniProtKB-UniPathway"/>
</dbReference>
<dbReference type="Proteomes" id="UP000437931">
    <property type="component" value="Unassembled WGS sequence"/>
</dbReference>
<organism evidence="16 19">
    <name type="scientific">Xanthomonas sontii</name>
    <dbReference type="NCBI Taxonomy" id="2650745"/>
    <lineage>
        <taxon>Bacteria</taxon>
        <taxon>Pseudomonadati</taxon>
        <taxon>Pseudomonadota</taxon>
        <taxon>Gammaproteobacteria</taxon>
        <taxon>Lysobacterales</taxon>
        <taxon>Lysobacteraceae</taxon>
        <taxon>Xanthomonas</taxon>
    </lineage>
</organism>
<keyword evidence="7" id="KW-0210">Decarboxylase</keyword>
<dbReference type="FunFam" id="3.40.50.720:FF:000065">
    <property type="entry name" value="UDP-glucuronic acid decarboxylase 1"/>
    <property type="match status" value="1"/>
</dbReference>
<keyword evidence="12" id="KW-0472">Membrane</keyword>
<keyword evidence="11" id="KW-0333">Golgi apparatus</keyword>
<proteinExistence type="inferred from homology"/>
<dbReference type="CDD" id="cd05230">
    <property type="entry name" value="UGD_SDR_e"/>
    <property type="match status" value="1"/>
</dbReference>
<dbReference type="PANTHER" id="PTHR43078:SF6">
    <property type="entry name" value="UDP-GLUCURONIC ACID DECARBOXYLASE 1"/>
    <property type="match status" value="1"/>
</dbReference>
<feature type="domain" description="NAD(P)-binding" evidence="15">
    <location>
        <begin position="27"/>
        <end position="323"/>
    </location>
</feature>
<keyword evidence="10" id="KW-0520">NAD</keyword>
<evidence type="ECO:0000256" key="14">
    <source>
        <dbReference type="ARBA" id="ARBA00023239"/>
    </source>
</evidence>
<dbReference type="UniPathway" id="UPA00796">
    <property type="reaction ID" value="UER00771"/>
</dbReference>
<reference evidence="17" key="2">
    <citation type="journal article" date="2020" name="Plant Dis.">
        <title>A Grain Rot of Rice in Iran Caused by a Xanthomonas Strain Closely Related to X. sacchari.</title>
        <authorList>
            <person name="Mirghasempour S.A."/>
            <person name="Huang S."/>
            <person name="Studholme D.J."/>
            <person name="Brady C.L."/>
        </authorList>
    </citation>
    <scope>NUCLEOTIDE SEQUENCE</scope>
    <source>
        <strain evidence="17">SAM114</strain>
    </source>
</reference>
<comment type="cofactor">
    <cofactor evidence="1">
        <name>NAD(+)</name>
        <dbReference type="ChEBI" id="CHEBI:57540"/>
    </cofactor>
</comment>
<comment type="caution">
    <text evidence="16">The sequence shown here is derived from an EMBL/GenBank/DDBJ whole genome shotgun (WGS) entry which is preliminary data.</text>
</comment>